<dbReference type="EMBL" id="JARGDN010000004">
    <property type="protein sequence ID" value="MDG9733348.1"/>
    <property type="molecule type" value="Genomic_DNA"/>
</dbReference>
<comment type="caution">
    <text evidence="3">The sequence shown here is derived from an EMBL/GenBank/DDBJ whole genome shotgun (WGS) entry which is preliminary data.</text>
</comment>
<name>A0ABT6HDX2_LEUPS</name>
<dbReference type="RefSeq" id="WP_010296362.1">
    <property type="nucleotide sequence ID" value="NZ_CP042383.1"/>
</dbReference>
<dbReference type="InterPro" id="IPR029044">
    <property type="entry name" value="Nucleotide-diphossugar_trans"/>
</dbReference>
<keyword evidence="1" id="KW-0472">Membrane</keyword>
<accession>A0ABT6HDX2</accession>
<keyword evidence="4" id="KW-1185">Reference proteome</keyword>
<evidence type="ECO:0000256" key="1">
    <source>
        <dbReference type="SAM" id="Phobius"/>
    </source>
</evidence>
<dbReference type="Gene3D" id="3.90.550.10">
    <property type="entry name" value="Spore Coat Polysaccharide Biosynthesis Protein SpsA, Chain A"/>
    <property type="match status" value="1"/>
</dbReference>
<protein>
    <submittedName>
        <fullName evidence="3">Glycosyltransferase family 2 protein</fullName>
    </submittedName>
</protein>
<proteinExistence type="predicted"/>
<evidence type="ECO:0000313" key="4">
    <source>
        <dbReference type="Proteomes" id="UP001529201"/>
    </source>
</evidence>
<feature type="domain" description="Glycosyltransferase 2-like" evidence="2">
    <location>
        <begin position="4"/>
        <end position="145"/>
    </location>
</feature>
<evidence type="ECO:0000313" key="3">
    <source>
        <dbReference type="EMBL" id="MDG9733348.1"/>
    </source>
</evidence>
<feature type="transmembrane region" description="Helical" evidence="1">
    <location>
        <begin position="264"/>
        <end position="283"/>
    </location>
</feature>
<keyword evidence="1" id="KW-0812">Transmembrane</keyword>
<evidence type="ECO:0000259" key="2">
    <source>
        <dbReference type="Pfam" id="PF00535"/>
    </source>
</evidence>
<keyword evidence="1" id="KW-1133">Transmembrane helix</keyword>
<dbReference type="SUPFAM" id="SSF53448">
    <property type="entry name" value="Nucleotide-diphospho-sugar transferases"/>
    <property type="match status" value="1"/>
</dbReference>
<reference evidence="3 4" key="1">
    <citation type="submission" date="2023-02" db="EMBL/GenBank/DDBJ databases">
        <title>Antimicrobial susceptibility testing and tentative epidemiological cut-off values for Lactobacillaceae family species intended for ingestion.</title>
        <authorList>
            <person name="Noehr-Meldgaard K."/>
            <person name="Struve C."/>
            <person name="Ingmer H."/>
            <person name="Koza A."/>
            <person name="Al-Nakeeb K."/>
            <person name="Agersoe Y."/>
        </authorList>
    </citation>
    <scope>NUCLEOTIDE SEQUENCE [LARGE SCALE GENOMIC DNA]</scope>
    <source>
        <strain evidence="3 4">DSM 20193</strain>
    </source>
</reference>
<dbReference type="Proteomes" id="UP001529201">
    <property type="component" value="Unassembled WGS sequence"/>
</dbReference>
<dbReference type="Pfam" id="PF00535">
    <property type="entry name" value="Glycos_transf_2"/>
    <property type="match status" value="1"/>
</dbReference>
<sequence length="296" mass="34778">MNYSVILLNYNNSKETVDNLKRIIQFKNLDYAVVVDNGSPTAKYQFLKDFIDKIIDPRIILIRNDRNVGFASGNNIGLKWLNNRMEYHGVVLVMNPDVMITEENIERLSQAFVEFPEAFIAPRMKNGKSWWGFTNLKKTIINDFLHIKQHKQKCDDVLKKQKQVEVLSGALLAAKMDIWKRVGFFDENTFLYFEEEILQFRAQQQGVKSYVLLDSCYEHIGGTSTGYGSNSNKFRKDLIHEKRLQQSRNYYFKVYLKVGKIKRFLFTVLWFCYTVIVLIKRGLVRINMNIKKDLLL</sequence>
<dbReference type="PANTHER" id="PTHR43179:SF7">
    <property type="entry name" value="RHAMNOSYLTRANSFERASE WBBL"/>
    <property type="match status" value="1"/>
</dbReference>
<dbReference type="InterPro" id="IPR001173">
    <property type="entry name" value="Glyco_trans_2-like"/>
</dbReference>
<organism evidence="3 4">
    <name type="scientific">Leuconostoc pseudomesenteroides</name>
    <dbReference type="NCBI Taxonomy" id="33968"/>
    <lineage>
        <taxon>Bacteria</taxon>
        <taxon>Bacillati</taxon>
        <taxon>Bacillota</taxon>
        <taxon>Bacilli</taxon>
        <taxon>Lactobacillales</taxon>
        <taxon>Lactobacillaceae</taxon>
        <taxon>Leuconostoc</taxon>
    </lineage>
</organism>
<dbReference type="PANTHER" id="PTHR43179">
    <property type="entry name" value="RHAMNOSYLTRANSFERASE WBBL"/>
    <property type="match status" value="1"/>
</dbReference>
<gene>
    <name evidence="3" type="ORF">P1N92_04340</name>
</gene>